<name>A0A7W9J4T9_9ACTN</name>
<dbReference type="CDD" id="cd15831">
    <property type="entry name" value="BTAD"/>
    <property type="match status" value="1"/>
</dbReference>
<dbReference type="InterPro" id="IPR019734">
    <property type="entry name" value="TPR_rpt"/>
</dbReference>
<dbReference type="Gene3D" id="1.25.40.10">
    <property type="entry name" value="Tetratricopeptide repeat domain"/>
    <property type="match status" value="2"/>
</dbReference>
<keyword evidence="2" id="KW-0805">Transcription regulation</keyword>
<feature type="domain" description="OmpR/PhoB-type" evidence="6">
    <location>
        <begin position="18"/>
        <end position="90"/>
    </location>
</feature>
<dbReference type="PRINTS" id="PR00364">
    <property type="entry name" value="DISEASERSIST"/>
</dbReference>
<dbReference type="Gene3D" id="1.10.10.10">
    <property type="entry name" value="Winged helix-like DNA-binding domain superfamily/Winged helix DNA-binding domain"/>
    <property type="match status" value="1"/>
</dbReference>
<dbReference type="Pfam" id="PF13424">
    <property type="entry name" value="TPR_12"/>
    <property type="match status" value="2"/>
</dbReference>
<dbReference type="SUPFAM" id="SSF52540">
    <property type="entry name" value="P-loop containing nucleoside triphosphate hydrolases"/>
    <property type="match status" value="1"/>
</dbReference>
<dbReference type="SMART" id="SM00862">
    <property type="entry name" value="Trans_reg_C"/>
    <property type="match status" value="1"/>
</dbReference>
<accession>A0A7W9J4T9</accession>
<dbReference type="GO" id="GO:0006355">
    <property type="term" value="P:regulation of DNA-templated transcription"/>
    <property type="evidence" value="ECO:0007669"/>
    <property type="project" value="InterPro"/>
</dbReference>
<evidence type="ECO:0000256" key="3">
    <source>
        <dbReference type="ARBA" id="ARBA00023125"/>
    </source>
</evidence>
<keyword evidence="3 8" id="KW-0238">DNA-binding</keyword>
<gene>
    <name evidence="8" type="ORF">HDA39_002358</name>
</gene>
<dbReference type="Pfam" id="PF03704">
    <property type="entry name" value="BTAD"/>
    <property type="match status" value="1"/>
</dbReference>
<feature type="compositionally biased region" description="Basic and acidic residues" evidence="5">
    <location>
        <begin position="233"/>
        <end position="260"/>
    </location>
</feature>
<dbReference type="InterPro" id="IPR011990">
    <property type="entry name" value="TPR-like_helical_dom_sf"/>
</dbReference>
<protein>
    <submittedName>
        <fullName evidence="8">DNA-binding SARP family transcriptional activator</fullName>
    </submittedName>
</protein>
<dbReference type="InterPro" id="IPR027417">
    <property type="entry name" value="P-loop_NTPase"/>
</dbReference>
<reference evidence="8 9" key="1">
    <citation type="submission" date="2020-08" db="EMBL/GenBank/DDBJ databases">
        <title>Sequencing the genomes of 1000 actinobacteria strains.</title>
        <authorList>
            <person name="Klenk H.-P."/>
        </authorList>
    </citation>
    <scope>NUCLEOTIDE SEQUENCE [LARGE SCALE GENOMIC DNA]</scope>
    <source>
        <strain evidence="8 9">DSM 28967</strain>
    </source>
</reference>
<dbReference type="GO" id="GO:0043531">
    <property type="term" value="F:ADP binding"/>
    <property type="evidence" value="ECO:0007669"/>
    <property type="project" value="InterPro"/>
</dbReference>
<comment type="similarity">
    <text evidence="1">Belongs to the AfsR/DnrI/RedD regulatory family.</text>
</comment>
<evidence type="ECO:0000313" key="9">
    <source>
        <dbReference type="Proteomes" id="UP000549971"/>
    </source>
</evidence>
<sequence length="932" mass="101203">MSSVRVRLLGVFEVSVGDRVVAVRGVTLRSCLALMALSPGRPVPAETLIDTLWAEREPKNVRAALHSTIARLRQLLGPAAIARDDDGYRLDVAPAAVDAVHFLSLLDEAERTDDRALLDQALALWGEPLVGGIDASLRQTHCPRLTERYLRGLERRIDLDLAAGTTKGIRDELQALTHTFPLRESLWLRLLKTLVAEGRRPEALDHYERMRVQLADGLGIDPSADLRSMHLHLLDDEPVDTGRREQTPEDSARDEPHAPEKPSVPRQLPLDLRRFVGRTAQLEALDQLLPAEPDAARVVVLHGEAGAGKTSLAVHWAHHAKEHFPDGQIFLGLRGYGAAEPLAPETALDTILRALGLPGARIPQDLESRSALLRTELASRRLLLILDDARSADQLRPLLPGSSAFVLVTSRSRLSSLTVRDGAEQIAVPALDGPEGKQLLRRLIQTHPIDERALDELVRLCSGLPLALAITGEHLNRHHDDTDPLVDRLRDLAGRIDALSSGDSPTTDVRAVLSWSYQTLDADAASMLRTLGATTVETLGLPAIAAATGVPVANARRTLGVLTDLHLVQQVNAQQIKLHDVMRAYARERSDEEDGPEVRRAAANRLVQWYLTTAEVARGVELAPLLLPALPMPATIPDPLALTTTQDAHAWFESERRTLIALVVGSAERGEHELAARLAVTLWFDLERNYALADGRLVQATAVESARRAGNPLLLAVTLNQHGATLGMAGELDTAADVLREALTLFSEHGHTYGERMVRGNLSIALRLLGHPDEAIEQLQLALAGPVEAEQEATLRNNLAMTYLSTHQYVEAVTSATDALRLHQLADDARGTAYATDTLGQGFKALGELQPALAAFTEAVRLNDLLDNHGGSVNSLVRLGETQLEAGLPVDARATRQILGVLATPDGFMWLSVDHAGARLGFSSRAFCVVGR</sequence>
<dbReference type="GO" id="GO:0000160">
    <property type="term" value="P:phosphorelay signal transduction system"/>
    <property type="evidence" value="ECO:0007669"/>
    <property type="project" value="InterPro"/>
</dbReference>
<dbReference type="PANTHER" id="PTHR35807:SF1">
    <property type="entry name" value="TRANSCRIPTIONAL REGULATOR REDD"/>
    <property type="match status" value="1"/>
</dbReference>
<dbReference type="InterPro" id="IPR005158">
    <property type="entry name" value="BTAD"/>
</dbReference>
<evidence type="ECO:0000256" key="2">
    <source>
        <dbReference type="ARBA" id="ARBA00023015"/>
    </source>
</evidence>
<dbReference type="SUPFAM" id="SSF46894">
    <property type="entry name" value="C-terminal effector domain of the bipartite response regulators"/>
    <property type="match status" value="1"/>
</dbReference>
<dbReference type="InterPro" id="IPR051677">
    <property type="entry name" value="AfsR-DnrI-RedD_regulator"/>
</dbReference>
<dbReference type="InterPro" id="IPR041664">
    <property type="entry name" value="AAA_16"/>
</dbReference>
<evidence type="ECO:0000256" key="5">
    <source>
        <dbReference type="SAM" id="MobiDB-lite"/>
    </source>
</evidence>
<dbReference type="PANTHER" id="PTHR35807">
    <property type="entry name" value="TRANSCRIPTIONAL REGULATOR REDD-RELATED"/>
    <property type="match status" value="1"/>
</dbReference>
<dbReference type="RefSeq" id="WP_184795248.1">
    <property type="nucleotide sequence ID" value="NZ_JACHMY010000001.1"/>
</dbReference>
<keyword evidence="9" id="KW-1185">Reference proteome</keyword>
<dbReference type="Proteomes" id="UP000549971">
    <property type="component" value="Unassembled WGS sequence"/>
</dbReference>
<dbReference type="SMART" id="SM00028">
    <property type="entry name" value="TPR"/>
    <property type="match status" value="3"/>
</dbReference>
<keyword evidence="4" id="KW-0804">Transcription</keyword>
<feature type="region of interest" description="Disordered" evidence="5">
    <location>
        <begin position="233"/>
        <end position="270"/>
    </location>
</feature>
<evidence type="ECO:0000256" key="1">
    <source>
        <dbReference type="ARBA" id="ARBA00005820"/>
    </source>
</evidence>
<dbReference type="GO" id="GO:0003677">
    <property type="term" value="F:DNA binding"/>
    <property type="evidence" value="ECO:0007669"/>
    <property type="project" value="UniProtKB-KW"/>
</dbReference>
<dbReference type="SUPFAM" id="SSF48452">
    <property type="entry name" value="TPR-like"/>
    <property type="match status" value="2"/>
</dbReference>
<dbReference type="InterPro" id="IPR001867">
    <property type="entry name" value="OmpR/PhoB-type_DNA-bd"/>
</dbReference>
<comment type="caution">
    <text evidence="8">The sequence shown here is derived from an EMBL/GenBank/DDBJ whole genome shotgun (WGS) entry which is preliminary data.</text>
</comment>
<feature type="domain" description="Bacterial transcriptional activator" evidence="7">
    <location>
        <begin position="97"/>
        <end position="234"/>
    </location>
</feature>
<evidence type="ECO:0000313" key="8">
    <source>
        <dbReference type="EMBL" id="MBB5835624.1"/>
    </source>
</evidence>
<dbReference type="Pfam" id="PF13191">
    <property type="entry name" value="AAA_16"/>
    <property type="match status" value="1"/>
</dbReference>
<dbReference type="InterPro" id="IPR016032">
    <property type="entry name" value="Sig_transdc_resp-reg_C-effctor"/>
</dbReference>
<evidence type="ECO:0000259" key="6">
    <source>
        <dbReference type="SMART" id="SM00862"/>
    </source>
</evidence>
<proteinExistence type="inferred from homology"/>
<dbReference type="EMBL" id="JACHMY010000001">
    <property type="protein sequence ID" value="MBB5835624.1"/>
    <property type="molecule type" value="Genomic_DNA"/>
</dbReference>
<dbReference type="InterPro" id="IPR036388">
    <property type="entry name" value="WH-like_DNA-bd_sf"/>
</dbReference>
<evidence type="ECO:0000256" key="4">
    <source>
        <dbReference type="ARBA" id="ARBA00023163"/>
    </source>
</evidence>
<organism evidence="8 9">
    <name type="scientific">Kribbella italica</name>
    <dbReference type="NCBI Taxonomy" id="1540520"/>
    <lineage>
        <taxon>Bacteria</taxon>
        <taxon>Bacillati</taxon>
        <taxon>Actinomycetota</taxon>
        <taxon>Actinomycetes</taxon>
        <taxon>Propionibacteriales</taxon>
        <taxon>Kribbellaceae</taxon>
        <taxon>Kribbella</taxon>
    </lineage>
</organism>
<dbReference type="SMART" id="SM01043">
    <property type="entry name" value="BTAD"/>
    <property type="match status" value="1"/>
</dbReference>
<dbReference type="AlphaFoldDB" id="A0A7W9J4T9"/>
<evidence type="ECO:0000259" key="7">
    <source>
        <dbReference type="SMART" id="SM01043"/>
    </source>
</evidence>
<dbReference type="Gene3D" id="3.40.50.300">
    <property type="entry name" value="P-loop containing nucleotide triphosphate hydrolases"/>
    <property type="match status" value="1"/>
</dbReference>